<name>A0A1G4Q150_BORJA</name>
<evidence type="ECO:0000313" key="3">
    <source>
        <dbReference type="Proteomes" id="UP000199262"/>
    </source>
</evidence>
<evidence type="ECO:0000313" key="2">
    <source>
        <dbReference type="EMBL" id="SCW38187.1"/>
    </source>
</evidence>
<dbReference type="Proteomes" id="UP000199262">
    <property type="component" value="Unassembled WGS sequence"/>
</dbReference>
<protein>
    <recommendedName>
        <fullName evidence="4">Antigen, S1</fullName>
    </recommendedName>
</protein>
<reference evidence="3" key="1">
    <citation type="submission" date="2016-10" db="EMBL/GenBank/DDBJ databases">
        <authorList>
            <person name="Varghese N."/>
            <person name="Submissions S."/>
        </authorList>
    </citation>
    <scope>NUCLEOTIDE SEQUENCE [LARGE SCALE GENOMIC DNA]</scope>
    <source>
        <strain evidence="3">ATCC 51557</strain>
    </source>
</reference>
<sequence>MNKIGIAFGISFLFFVNCNSKSLEEDLKTTISNNKQDLIGNEKKSLELENNKLKDSNLNLESKKNKKNGRASSKEFKDLKKDLKILENSENSMSLDLDQTGDDLSNLDNSGSLQKTYPKRSIGKSRHGKALLKNAHDEIWIPRLNLEEDKNFEFFKKSLQNDENRYALGGWLLNNDEVLAKYRYSEKDVNQFLIDIGKKRWGDLSSKMSILVRLIENYSDKSDREDEISLLDMNLCQQFYLTKINANGSNSDILVALEKTIDQQISSVSKELLELKNFSLTTKSELDWHLNWKRNLTDEEDETLQFCRVLLDGELDFENLDDLFKRLGKEYSRLILRKLEEITLNYDVAAFLKEMEKSRKSFKQALGLIRNKNRRVSILKVRNTFLEIFKLYYNNIGKDKKLYDYVNRILNSLIKEISRH</sequence>
<keyword evidence="3" id="KW-1185">Reference proteome</keyword>
<dbReference type="EMBL" id="FMTE01000005">
    <property type="protein sequence ID" value="SCW38187.1"/>
    <property type="molecule type" value="Genomic_DNA"/>
</dbReference>
<dbReference type="AlphaFoldDB" id="A0A1G4Q150"/>
<accession>A0A1G4Q150</accession>
<organism evidence="2 3">
    <name type="scientific">Borreliella japonica</name>
    <name type="common">Borrelia japonica</name>
    <dbReference type="NCBI Taxonomy" id="34095"/>
    <lineage>
        <taxon>Bacteria</taxon>
        <taxon>Pseudomonadati</taxon>
        <taxon>Spirochaetota</taxon>
        <taxon>Spirochaetia</taxon>
        <taxon>Spirochaetales</taxon>
        <taxon>Borreliaceae</taxon>
        <taxon>Borreliella</taxon>
    </lineage>
</organism>
<feature type="compositionally biased region" description="Basic residues" evidence="1">
    <location>
        <begin position="117"/>
        <end position="127"/>
    </location>
</feature>
<dbReference type="RefSeq" id="WP_091973336.1">
    <property type="nucleotide sequence ID" value="NZ_CP124065.1"/>
</dbReference>
<feature type="region of interest" description="Disordered" evidence="1">
    <location>
        <begin position="108"/>
        <end position="127"/>
    </location>
</feature>
<dbReference type="OrthoDB" id="351688at2"/>
<proteinExistence type="predicted"/>
<evidence type="ECO:0000256" key="1">
    <source>
        <dbReference type="SAM" id="MobiDB-lite"/>
    </source>
</evidence>
<evidence type="ECO:0008006" key="4">
    <source>
        <dbReference type="Google" id="ProtNLM"/>
    </source>
</evidence>
<gene>
    <name evidence="2" type="ORF">SAMN02983004_00853</name>
</gene>